<feature type="compositionally biased region" description="Low complexity" evidence="3">
    <location>
        <begin position="351"/>
        <end position="376"/>
    </location>
</feature>
<feature type="compositionally biased region" description="Low complexity" evidence="3">
    <location>
        <begin position="386"/>
        <end position="399"/>
    </location>
</feature>
<accession>A0ABV1WYC2</accession>
<name>A0ABV1WYC2_9ACTN</name>
<proteinExistence type="predicted"/>
<feature type="region of interest" description="Disordered" evidence="3">
    <location>
        <begin position="345"/>
        <end position="399"/>
    </location>
</feature>
<evidence type="ECO:0000256" key="3">
    <source>
        <dbReference type="SAM" id="MobiDB-lite"/>
    </source>
</evidence>
<dbReference type="Gene3D" id="3.90.79.10">
    <property type="entry name" value="Nucleoside Triphosphate Pyrophosphohydrolase"/>
    <property type="match status" value="2"/>
</dbReference>
<dbReference type="CDD" id="cd03674">
    <property type="entry name" value="NUDIX_Hydrolase"/>
    <property type="match status" value="1"/>
</dbReference>
<dbReference type="InterPro" id="IPR015797">
    <property type="entry name" value="NUDIX_hydrolase-like_dom_sf"/>
</dbReference>
<dbReference type="SUPFAM" id="SSF55811">
    <property type="entry name" value="Nudix"/>
    <property type="match status" value="2"/>
</dbReference>
<dbReference type="PANTHER" id="PTHR43046:SF14">
    <property type="entry name" value="MUTT_NUDIX FAMILY PROTEIN"/>
    <property type="match status" value="1"/>
</dbReference>
<dbReference type="Proteomes" id="UP001474181">
    <property type="component" value="Unassembled WGS sequence"/>
</dbReference>
<sequence length="399" mass="43473">MPSRGDDVPLTRSHIRTTAEAYLARHPHERESLAGLLSLLDGADAPAGRATLPGHVTCSAAVIDREQRVLHIGHEVTGLLLAPGGHVEGDRTLLAAALREVREETGIQPGDLRLTPQFLGAPIDVDANPAKGESEHQHFDFRFVFCLMPEQHPQLTLQDDEVASARWVEFADVRSPTLRAKLLDARDQGLDGRPEPVNASALIHDGHGRYLLHLRDQREGIWAPGTFALLGGGRTVEDVSLEATLRRELAEEVPGLEVNRLTPYALEEATSVDGFAVPIRVFVGRWSGDPDTVDLQEGVLLRWFTPDTLEQLHLSPGLGDLVRRHAAEHPPPAVRRSRPGCCVTRRRREPSSASWVSTSTWRTTTAGSSSACATPTRHTQATRGTSWPATASRSPPSPA</sequence>
<dbReference type="RefSeq" id="WP_350782892.1">
    <property type="nucleotide sequence ID" value="NZ_JBEPEK010000137.1"/>
</dbReference>
<comment type="cofactor">
    <cofactor evidence="1">
        <name>Mg(2+)</name>
        <dbReference type="ChEBI" id="CHEBI:18420"/>
    </cofactor>
</comment>
<feature type="domain" description="Nudix hydrolase" evidence="4">
    <location>
        <begin position="53"/>
        <end position="190"/>
    </location>
</feature>
<gene>
    <name evidence="5" type="ORF">ABT404_20220</name>
</gene>
<keyword evidence="2" id="KW-0378">Hydrolase</keyword>
<keyword evidence="6" id="KW-1185">Reference proteome</keyword>
<dbReference type="PROSITE" id="PS51462">
    <property type="entry name" value="NUDIX"/>
    <property type="match status" value="1"/>
</dbReference>
<reference evidence="5 6" key="1">
    <citation type="submission" date="2024-06" db="EMBL/GenBank/DDBJ databases">
        <title>The Natural Products Discovery Center: Release of the First 8490 Sequenced Strains for Exploring Actinobacteria Biosynthetic Diversity.</title>
        <authorList>
            <person name="Kalkreuter E."/>
            <person name="Kautsar S.A."/>
            <person name="Yang D."/>
            <person name="Bader C.D."/>
            <person name="Teijaro C.N."/>
            <person name="Fluegel L."/>
            <person name="Davis C.M."/>
            <person name="Simpson J.R."/>
            <person name="Lauterbach L."/>
            <person name="Steele A.D."/>
            <person name="Gui C."/>
            <person name="Meng S."/>
            <person name="Li G."/>
            <person name="Viehrig K."/>
            <person name="Ye F."/>
            <person name="Su P."/>
            <person name="Kiefer A.F."/>
            <person name="Nichols A."/>
            <person name="Cepeda A.J."/>
            <person name="Yan W."/>
            <person name="Fan B."/>
            <person name="Jiang Y."/>
            <person name="Adhikari A."/>
            <person name="Zheng C.-J."/>
            <person name="Schuster L."/>
            <person name="Cowan T.M."/>
            <person name="Smanski M.J."/>
            <person name="Chevrette M.G."/>
            <person name="De Carvalho L.P.S."/>
            <person name="Shen B."/>
        </authorList>
    </citation>
    <scope>NUCLEOTIDE SEQUENCE [LARGE SCALE GENOMIC DNA]</scope>
    <source>
        <strain evidence="5 6">NPDC000234</strain>
    </source>
</reference>
<protein>
    <submittedName>
        <fullName evidence="5">NUDIX domain-containing protein</fullName>
    </submittedName>
</protein>
<dbReference type="EMBL" id="JBEPEK010000137">
    <property type="protein sequence ID" value="MER7181776.1"/>
    <property type="molecule type" value="Genomic_DNA"/>
</dbReference>
<evidence type="ECO:0000313" key="6">
    <source>
        <dbReference type="Proteomes" id="UP001474181"/>
    </source>
</evidence>
<evidence type="ECO:0000256" key="1">
    <source>
        <dbReference type="ARBA" id="ARBA00001946"/>
    </source>
</evidence>
<comment type="caution">
    <text evidence="5">The sequence shown here is derived from an EMBL/GenBank/DDBJ whole genome shotgun (WGS) entry which is preliminary data.</text>
</comment>
<evidence type="ECO:0000313" key="5">
    <source>
        <dbReference type="EMBL" id="MER7181776.1"/>
    </source>
</evidence>
<dbReference type="InterPro" id="IPR000086">
    <property type="entry name" value="NUDIX_hydrolase_dom"/>
</dbReference>
<evidence type="ECO:0000259" key="4">
    <source>
        <dbReference type="PROSITE" id="PS51462"/>
    </source>
</evidence>
<organism evidence="5 6">
    <name type="scientific">Streptomyces hyaluromycini</name>
    <dbReference type="NCBI Taxonomy" id="1377993"/>
    <lineage>
        <taxon>Bacteria</taxon>
        <taxon>Bacillati</taxon>
        <taxon>Actinomycetota</taxon>
        <taxon>Actinomycetes</taxon>
        <taxon>Kitasatosporales</taxon>
        <taxon>Streptomycetaceae</taxon>
        <taxon>Streptomyces</taxon>
    </lineage>
</organism>
<dbReference type="PANTHER" id="PTHR43046">
    <property type="entry name" value="GDP-MANNOSE MANNOSYL HYDROLASE"/>
    <property type="match status" value="1"/>
</dbReference>
<dbReference type="Pfam" id="PF00293">
    <property type="entry name" value="NUDIX"/>
    <property type="match status" value="2"/>
</dbReference>
<evidence type="ECO:0000256" key="2">
    <source>
        <dbReference type="ARBA" id="ARBA00022801"/>
    </source>
</evidence>